<name>A0A7R8WL53_9CRUS</name>
<dbReference type="AlphaFoldDB" id="A0A7R8WL53"/>
<protein>
    <submittedName>
        <fullName evidence="1">Uncharacterized protein</fullName>
    </submittedName>
</protein>
<organism evidence="1">
    <name type="scientific">Cyprideis torosa</name>
    <dbReference type="NCBI Taxonomy" id="163714"/>
    <lineage>
        <taxon>Eukaryota</taxon>
        <taxon>Metazoa</taxon>
        <taxon>Ecdysozoa</taxon>
        <taxon>Arthropoda</taxon>
        <taxon>Crustacea</taxon>
        <taxon>Oligostraca</taxon>
        <taxon>Ostracoda</taxon>
        <taxon>Podocopa</taxon>
        <taxon>Podocopida</taxon>
        <taxon>Cytherocopina</taxon>
        <taxon>Cytheroidea</taxon>
        <taxon>Cytherideidae</taxon>
        <taxon>Cyprideis</taxon>
    </lineage>
</organism>
<feature type="non-terminal residue" evidence="1">
    <location>
        <position position="101"/>
    </location>
</feature>
<proteinExistence type="predicted"/>
<accession>A0A7R8WL53</accession>
<dbReference type="EMBL" id="OB666989">
    <property type="protein sequence ID" value="CAD7233800.1"/>
    <property type="molecule type" value="Genomic_DNA"/>
</dbReference>
<reference evidence="1" key="1">
    <citation type="submission" date="2020-11" db="EMBL/GenBank/DDBJ databases">
        <authorList>
            <person name="Tran Van P."/>
        </authorList>
    </citation>
    <scope>NUCLEOTIDE SEQUENCE</scope>
</reference>
<evidence type="ECO:0000313" key="1">
    <source>
        <dbReference type="EMBL" id="CAD7233800.1"/>
    </source>
</evidence>
<gene>
    <name evidence="1" type="ORF">CTOB1V02_LOCUS11619</name>
</gene>
<dbReference type="OrthoDB" id="3437960at2759"/>
<dbReference type="SUPFAM" id="SSF57667">
    <property type="entry name" value="beta-beta-alpha zinc fingers"/>
    <property type="match status" value="2"/>
</dbReference>
<sequence length="101" mass="11877">MRFPTTSGRNIQNVLHTGERPHACPQRFSAPSNLYYHKMTHTKCHLRTQTRKKSFPWVKRFSTTSGKHTNNVLHTEERPHACPQRFSAPSNLYHHKMTHTK</sequence>
<dbReference type="Gene3D" id="3.30.160.60">
    <property type="entry name" value="Classic Zinc Finger"/>
    <property type="match status" value="2"/>
</dbReference>
<dbReference type="InterPro" id="IPR036236">
    <property type="entry name" value="Znf_C2H2_sf"/>
</dbReference>